<dbReference type="EC" id="3.6.4.-" evidence="5"/>
<dbReference type="Pfam" id="PF17764">
    <property type="entry name" value="PriA_3primeBD"/>
    <property type="match status" value="1"/>
</dbReference>
<evidence type="ECO:0000256" key="1">
    <source>
        <dbReference type="ARBA" id="ARBA00022741"/>
    </source>
</evidence>
<reference evidence="6" key="2">
    <citation type="submission" date="2016-01" db="EMBL/GenBank/DDBJ databases">
        <authorList>
            <person name="Poehlein A."/>
            <person name="Schlien K."/>
            <person name="Gottschalk G."/>
            <person name="Buckel W."/>
            <person name="Daniel R."/>
        </authorList>
    </citation>
    <scope>NUCLEOTIDE SEQUENCE [LARGE SCALE GENOMIC DNA]</scope>
    <source>
        <strain evidence="6">X2</strain>
    </source>
</reference>
<reference evidence="5 6" key="1">
    <citation type="journal article" date="2016" name="Genome Announc.">
        <title>Complete Genome Sequence of the Amino Acid-Fermenting Clostridium propionicum X2 (DSM 1682).</title>
        <authorList>
            <person name="Poehlein A."/>
            <person name="Schlien K."/>
            <person name="Chowdhury N.P."/>
            <person name="Gottschalk G."/>
            <person name="Buckel W."/>
            <person name="Daniel R."/>
        </authorList>
    </citation>
    <scope>NUCLEOTIDE SEQUENCE [LARGE SCALE GENOMIC DNA]</scope>
    <source>
        <strain evidence="5 6">X2</strain>
    </source>
</reference>
<keyword evidence="3" id="KW-0238">DNA-binding</keyword>
<evidence type="ECO:0000259" key="4">
    <source>
        <dbReference type="Pfam" id="PF17764"/>
    </source>
</evidence>
<keyword evidence="6" id="KW-1185">Reference proteome</keyword>
<dbReference type="PANTHER" id="PTHR30580">
    <property type="entry name" value="PRIMOSOMAL PROTEIN N"/>
    <property type="match status" value="1"/>
</dbReference>
<keyword evidence="2" id="KW-0067">ATP-binding</keyword>
<evidence type="ECO:0000256" key="2">
    <source>
        <dbReference type="ARBA" id="ARBA00022840"/>
    </source>
</evidence>
<dbReference type="EMBL" id="CP014223">
    <property type="protein sequence ID" value="AMJ41857.1"/>
    <property type="molecule type" value="Genomic_DNA"/>
</dbReference>
<protein>
    <submittedName>
        <fullName evidence="5">Primosomal protein N</fullName>
        <ecNumber evidence="5">3.6.4.-</ecNumber>
    </submittedName>
</protein>
<dbReference type="Gene3D" id="3.40.1440.60">
    <property type="entry name" value="PriA, 3(prime) DNA-binding domain"/>
    <property type="match status" value="1"/>
</dbReference>
<name>A0ABN4LEW6_ANAPI</name>
<keyword evidence="5" id="KW-0378">Hydrolase</keyword>
<dbReference type="PANTHER" id="PTHR30580:SF1">
    <property type="entry name" value="COMF OPERON PROTEIN 1"/>
    <property type="match status" value="1"/>
</dbReference>
<accession>A0ABN4LEW6</accession>
<dbReference type="Proteomes" id="UP000068026">
    <property type="component" value="Chromosome"/>
</dbReference>
<proteinExistence type="predicted"/>
<sequence>MRYARVIVGMNHPQTDRVFDYHIPEAFQDEAKEGVRVIVPFGRRNTKTEGYILSLAEESEIPLEKLKDILEILDDGRPIFTPQMLHLAQWMKEHYFCTLNQCLQAIMPTGIKTKSTWQVLLNEAADVSACKGGELAVLEALKEMGGSSALSELEKLLGSGVKNAIQQMQKRKYFF</sequence>
<feature type="domain" description="Primosomal protein N' 3' DNA-binding" evidence="4">
    <location>
        <begin position="6"/>
        <end position="108"/>
    </location>
</feature>
<organism evidence="5 6">
    <name type="scientific">Anaerotignum propionicum DSM 1682</name>
    <dbReference type="NCBI Taxonomy" id="991789"/>
    <lineage>
        <taxon>Bacteria</taxon>
        <taxon>Bacillati</taxon>
        <taxon>Bacillota</taxon>
        <taxon>Clostridia</taxon>
        <taxon>Lachnospirales</taxon>
        <taxon>Anaerotignaceae</taxon>
        <taxon>Anaerotignum</taxon>
    </lineage>
</organism>
<evidence type="ECO:0000313" key="5">
    <source>
        <dbReference type="EMBL" id="AMJ41857.1"/>
    </source>
</evidence>
<keyword evidence="1" id="KW-0547">Nucleotide-binding</keyword>
<dbReference type="InterPro" id="IPR041222">
    <property type="entry name" value="PriA_3primeBD"/>
</dbReference>
<dbReference type="InterPro" id="IPR042115">
    <property type="entry name" value="PriA_3primeBD_sf"/>
</dbReference>
<evidence type="ECO:0000313" key="6">
    <source>
        <dbReference type="Proteomes" id="UP000068026"/>
    </source>
</evidence>
<gene>
    <name evidence="5" type="primary">priA_2</name>
    <name evidence="5" type="ORF">CPRO_22900</name>
</gene>
<dbReference type="RefSeq" id="WP_066051747.1">
    <property type="nucleotide sequence ID" value="NZ_CP014223.1"/>
</dbReference>
<evidence type="ECO:0000256" key="3">
    <source>
        <dbReference type="ARBA" id="ARBA00023125"/>
    </source>
</evidence>
<dbReference type="GO" id="GO:0016787">
    <property type="term" value="F:hydrolase activity"/>
    <property type="evidence" value="ECO:0007669"/>
    <property type="project" value="UniProtKB-KW"/>
</dbReference>